<dbReference type="CDD" id="cd07377">
    <property type="entry name" value="WHTH_GntR"/>
    <property type="match status" value="1"/>
</dbReference>
<dbReference type="RefSeq" id="WP_371434980.1">
    <property type="nucleotide sequence ID" value="NZ_JBHSRS010000084.1"/>
</dbReference>
<dbReference type="SUPFAM" id="SSF48008">
    <property type="entry name" value="GntR ligand-binding domain-like"/>
    <property type="match status" value="1"/>
</dbReference>
<keyword evidence="2" id="KW-0238">DNA-binding</keyword>
<evidence type="ECO:0000313" key="5">
    <source>
        <dbReference type="EMBL" id="MFC6284743.1"/>
    </source>
</evidence>
<dbReference type="SMART" id="SM00895">
    <property type="entry name" value="FCD"/>
    <property type="match status" value="1"/>
</dbReference>
<organism evidence="5 6">
    <name type="scientific">Polaromonas aquatica</name>
    <dbReference type="NCBI Taxonomy" id="332657"/>
    <lineage>
        <taxon>Bacteria</taxon>
        <taxon>Pseudomonadati</taxon>
        <taxon>Pseudomonadota</taxon>
        <taxon>Betaproteobacteria</taxon>
        <taxon>Burkholderiales</taxon>
        <taxon>Comamonadaceae</taxon>
        <taxon>Polaromonas</taxon>
    </lineage>
</organism>
<evidence type="ECO:0000256" key="2">
    <source>
        <dbReference type="ARBA" id="ARBA00023125"/>
    </source>
</evidence>
<reference evidence="6" key="1">
    <citation type="journal article" date="2019" name="Int. J. Syst. Evol. Microbiol.">
        <title>The Global Catalogue of Microorganisms (GCM) 10K type strain sequencing project: providing services to taxonomists for standard genome sequencing and annotation.</title>
        <authorList>
            <consortium name="The Broad Institute Genomics Platform"/>
            <consortium name="The Broad Institute Genome Sequencing Center for Infectious Disease"/>
            <person name="Wu L."/>
            <person name="Ma J."/>
        </authorList>
    </citation>
    <scope>NUCLEOTIDE SEQUENCE [LARGE SCALE GENOMIC DNA]</scope>
    <source>
        <strain evidence="6">CCUG 39402</strain>
    </source>
</reference>
<dbReference type="InterPro" id="IPR036390">
    <property type="entry name" value="WH_DNA-bd_sf"/>
</dbReference>
<accession>A0ABW1U6E0</accession>
<keyword evidence="1" id="KW-0805">Transcription regulation</keyword>
<keyword evidence="3" id="KW-0804">Transcription</keyword>
<dbReference type="PANTHER" id="PTHR43537">
    <property type="entry name" value="TRANSCRIPTIONAL REGULATOR, GNTR FAMILY"/>
    <property type="match status" value="1"/>
</dbReference>
<evidence type="ECO:0000313" key="6">
    <source>
        <dbReference type="Proteomes" id="UP001596270"/>
    </source>
</evidence>
<gene>
    <name evidence="5" type="ORF">ACFQND_26250</name>
</gene>
<dbReference type="InterPro" id="IPR008920">
    <property type="entry name" value="TF_FadR/GntR_C"/>
</dbReference>
<sequence>MSERPKAMSQTRVVFEHLRTAIVDGRLLPGSKLNITALAEEIGVSAGAVREGLAMLEAEALVVSEPARGYRVSPVSAVELQDLVNARIEIEKLCLVEAIRHGDLAWEGGVVAASHRLSRIAERDAALPDRVNPEWAASHAEFHRALVAGCPNQWLLRMHEMLYQQSERYRQLSVPLAKVKRDVKAEHQALVDAVLGKDIRLAQELIEKHLGLTAQMLLNSPHLALSPAEIQAQGLNG</sequence>
<dbReference type="PANTHER" id="PTHR43537:SF20">
    <property type="entry name" value="HTH-TYPE TRANSCRIPTIONAL REPRESSOR GLAR"/>
    <property type="match status" value="1"/>
</dbReference>
<dbReference type="EMBL" id="JBHSRS010000084">
    <property type="protein sequence ID" value="MFC6284743.1"/>
    <property type="molecule type" value="Genomic_DNA"/>
</dbReference>
<feature type="domain" description="HTH gntR-type" evidence="4">
    <location>
        <begin position="8"/>
        <end position="75"/>
    </location>
</feature>
<dbReference type="InterPro" id="IPR000524">
    <property type="entry name" value="Tscrpt_reg_HTH_GntR"/>
</dbReference>
<name>A0ABW1U6E0_9BURK</name>
<dbReference type="Proteomes" id="UP001596270">
    <property type="component" value="Unassembled WGS sequence"/>
</dbReference>
<protein>
    <submittedName>
        <fullName evidence="5">GntR family transcriptional regulator</fullName>
    </submittedName>
</protein>
<evidence type="ECO:0000259" key="4">
    <source>
        <dbReference type="PROSITE" id="PS50949"/>
    </source>
</evidence>
<evidence type="ECO:0000256" key="3">
    <source>
        <dbReference type="ARBA" id="ARBA00023163"/>
    </source>
</evidence>
<dbReference type="SUPFAM" id="SSF46785">
    <property type="entry name" value="Winged helix' DNA-binding domain"/>
    <property type="match status" value="1"/>
</dbReference>
<dbReference type="InterPro" id="IPR036388">
    <property type="entry name" value="WH-like_DNA-bd_sf"/>
</dbReference>
<keyword evidence="6" id="KW-1185">Reference proteome</keyword>
<dbReference type="PROSITE" id="PS50949">
    <property type="entry name" value="HTH_GNTR"/>
    <property type="match status" value="1"/>
</dbReference>
<dbReference type="SMART" id="SM00345">
    <property type="entry name" value="HTH_GNTR"/>
    <property type="match status" value="1"/>
</dbReference>
<dbReference type="Gene3D" id="1.20.120.530">
    <property type="entry name" value="GntR ligand-binding domain-like"/>
    <property type="match status" value="1"/>
</dbReference>
<comment type="caution">
    <text evidence="5">The sequence shown here is derived from an EMBL/GenBank/DDBJ whole genome shotgun (WGS) entry which is preliminary data.</text>
</comment>
<proteinExistence type="predicted"/>
<evidence type="ECO:0000256" key="1">
    <source>
        <dbReference type="ARBA" id="ARBA00023015"/>
    </source>
</evidence>
<dbReference type="Gene3D" id="1.10.10.10">
    <property type="entry name" value="Winged helix-like DNA-binding domain superfamily/Winged helix DNA-binding domain"/>
    <property type="match status" value="1"/>
</dbReference>
<dbReference type="Pfam" id="PF07729">
    <property type="entry name" value="FCD"/>
    <property type="match status" value="1"/>
</dbReference>
<dbReference type="Pfam" id="PF00392">
    <property type="entry name" value="GntR"/>
    <property type="match status" value="1"/>
</dbReference>
<dbReference type="InterPro" id="IPR011711">
    <property type="entry name" value="GntR_C"/>
</dbReference>